<evidence type="ECO:0000313" key="7">
    <source>
        <dbReference type="EMBL" id="SKA98289.1"/>
    </source>
</evidence>
<keyword evidence="1" id="KW-1003">Cell membrane</keyword>
<evidence type="ECO:0000259" key="6">
    <source>
        <dbReference type="PROSITE" id="PS50234"/>
    </source>
</evidence>
<dbReference type="AlphaFoldDB" id="A0A1T4Y930"/>
<dbReference type="PROSITE" id="PS50234">
    <property type="entry name" value="VWFA"/>
    <property type="match status" value="1"/>
</dbReference>
<evidence type="ECO:0000313" key="8">
    <source>
        <dbReference type="Proteomes" id="UP000190774"/>
    </source>
</evidence>
<dbReference type="SMART" id="SM00327">
    <property type="entry name" value="VWA"/>
    <property type="match status" value="1"/>
</dbReference>
<dbReference type="PANTHER" id="PTHR22550">
    <property type="entry name" value="SPORE GERMINATION PROTEIN"/>
    <property type="match status" value="1"/>
</dbReference>
<evidence type="ECO:0000256" key="3">
    <source>
        <dbReference type="ARBA" id="ARBA00022989"/>
    </source>
</evidence>
<dbReference type="PANTHER" id="PTHR22550:SF5">
    <property type="entry name" value="LEUCINE ZIPPER PROTEIN 4"/>
    <property type="match status" value="1"/>
</dbReference>
<accession>A0A1T4Y930</accession>
<dbReference type="InterPro" id="IPR036465">
    <property type="entry name" value="vWFA_dom_sf"/>
</dbReference>
<dbReference type="InterPro" id="IPR002035">
    <property type="entry name" value="VWF_A"/>
</dbReference>
<dbReference type="OrthoDB" id="6206554at2"/>
<dbReference type="EMBL" id="FUYE01000008">
    <property type="protein sequence ID" value="SKA98289.1"/>
    <property type="molecule type" value="Genomic_DNA"/>
</dbReference>
<dbReference type="InterPro" id="IPR050768">
    <property type="entry name" value="UPF0353/GerABKA_families"/>
</dbReference>
<evidence type="ECO:0000256" key="1">
    <source>
        <dbReference type="ARBA" id="ARBA00022475"/>
    </source>
</evidence>
<dbReference type="RefSeq" id="WP_078813903.1">
    <property type="nucleotide sequence ID" value="NZ_FUYE01000008.1"/>
</dbReference>
<keyword evidence="3 5" id="KW-1133">Transmembrane helix</keyword>
<dbReference type="Pfam" id="PF00092">
    <property type="entry name" value="VWA"/>
    <property type="match status" value="1"/>
</dbReference>
<dbReference type="Proteomes" id="UP000190774">
    <property type="component" value="Unassembled WGS sequence"/>
</dbReference>
<evidence type="ECO:0000256" key="4">
    <source>
        <dbReference type="ARBA" id="ARBA00023136"/>
    </source>
</evidence>
<dbReference type="Gene3D" id="3.40.50.410">
    <property type="entry name" value="von Willebrand factor, type A domain"/>
    <property type="match status" value="1"/>
</dbReference>
<keyword evidence="2 5" id="KW-0812">Transmembrane</keyword>
<dbReference type="SUPFAM" id="SSF53300">
    <property type="entry name" value="vWA-like"/>
    <property type="match status" value="1"/>
</dbReference>
<name>A0A1T4Y930_9BACT</name>
<gene>
    <name evidence="7" type="ORF">SAMN02745166_02719</name>
</gene>
<evidence type="ECO:0000256" key="5">
    <source>
        <dbReference type="SAM" id="Phobius"/>
    </source>
</evidence>
<keyword evidence="4 5" id="KW-0472">Membrane</keyword>
<dbReference type="STRING" id="48467.SAMN02745166_02719"/>
<protein>
    <submittedName>
        <fullName evidence="7">Ca-activated chloride channel family protein</fullName>
    </submittedName>
</protein>
<organism evidence="7 8">
    <name type="scientific">Prosthecobacter debontii</name>
    <dbReference type="NCBI Taxonomy" id="48467"/>
    <lineage>
        <taxon>Bacteria</taxon>
        <taxon>Pseudomonadati</taxon>
        <taxon>Verrucomicrobiota</taxon>
        <taxon>Verrucomicrobiia</taxon>
        <taxon>Verrucomicrobiales</taxon>
        <taxon>Verrucomicrobiaceae</taxon>
        <taxon>Prosthecobacter</taxon>
    </lineage>
</organism>
<feature type="transmembrane region" description="Helical" evidence="5">
    <location>
        <begin position="309"/>
        <end position="331"/>
    </location>
</feature>
<proteinExistence type="predicted"/>
<keyword evidence="8" id="KW-1185">Reference proteome</keyword>
<feature type="transmembrane region" description="Helical" evidence="5">
    <location>
        <begin position="62"/>
        <end position="78"/>
    </location>
</feature>
<reference evidence="8" key="1">
    <citation type="submission" date="2017-02" db="EMBL/GenBank/DDBJ databases">
        <authorList>
            <person name="Varghese N."/>
            <person name="Submissions S."/>
        </authorList>
    </citation>
    <scope>NUCLEOTIDE SEQUENCE [LARGE SCALE GENOMIC DNA]</scope>
    <source>
        <strain evidence="8">ATCC 700200</strain>
    </source>
</reference>
<sequence>MNVPFLPDIILARPEWLYALVLLPLMAWWRGKPGKAPAVNFPTAFILKDLGFKAKSSRGNTLLGWVLFSLFAAIVALARPQKVISHDEDKTEGIAICLTVDVSLSMLIEDFYIGGSPVNRLTAAKRVMRDFIRGRNNDRVGIVAFAGAPYQPCPLTLDHEWLESNLDRVQTGVMEDGTAIGSGLAAAARRLDKEDVPSKVIILLTDGANNSGKLSPQDAAKLAATLGQKIYTIAIGTPGVHMIPLPNGRVITSGRQEFDEGTLQEVARIGGGNFYMAQDLSALKDIFDTIDRLEKSEIKKRSIVETEELFFVPAALAAALLALGLLLRFTLLDTAPVAVAT</sequence>
<evidence type="ECO:0000256" key="2">
    <source>
        <dbReference type="ARBA" id="ARBA00022692"/>
    </source>
</evidence>
<feature type="domain" description="VWFA" evidence="6">
    <location>
        <begin position="95"/>
        <end position="290"/>
    </location>
</feature>